<dbReference type="SUPFAM" id="SSF90123">
    <property type="entry name" value="ABC transporter transmembrane region"/>
    <property type="match status" value="1"/>
</dbReference>
<dbReference type="InterPro" id="IPR027417">
    <property type="entry name" value="P-loop_NTPase"/>
</dbReference>
<keyword evidence="6" id="KW-0067">ATP-binding</keyword>
<evidence type="ECO:0000256" key="9">
    <source>
        <dbReference type="SAM" id="Phobius"/>
    </source>
</evidence>
<feature type="transmembrane region" description="Helical" evidence="9">
    <location>
        <begin position="20"/>
        <end position="39"/>
    </location>
</feature>
<dbReference type="PANTHER" id="PTHR43394:SF1">
    <property type="entry name" value="ATP-BINDING CASSETTE SUB-FAMILY B MEMBER 10, MITOCHONDRIAL"/>
    <property type="match status" value="1"/>
</dbReference>
<dbReference type="InterPro" id="IPR017871">
    <property type="entry name" value="ABC_transporter-like_CS"/>
</dbReference>
<protein>
    <recommendedName>
        <fullName evidence="14">ABC transporter ATP-binding protein</fullName>
    </recommendedName>
</protein>
<evidence type="ECO:0000256" key="1">
    <source>
        <dbReference type="ARBA" id="ARBA00004651"/>
    </source>
</evidence>
<keyword evidence="5" id="KW-0547">Nucleotide-binding</keyword>
<dbReference type="Gene3D" id="3.40.50.300">
    <property type="entry name" value="P-loop containing nucleotide triphosphate hydrolases"/>
    <property type="match status" value="1"/>
</dbReference>
<dbReference type="GO" id="GO:0005886">
    <property type="term" value="C:plasma membrane"/>
    <property type="evidence" value="ECO:0007669"/>
    <property type="project" value="UniProtKB-SubCell"/>
</dbReference>
<evidence type="ECO:0000256" key="3">
    <source>
        <dbReference type="ARBA" id="ARBA00022475"/>
    </source>
</evidence>
<evidence type="ECO:0000256" key="4">
    <source>
        <dbReference type="ARBA" id="ARBA00022692"/>
    </source>
</evidence>
<keyword evidence="7 9" id="KW-1133">Transmembrane helix</keyword>
<comment type="subcellular location">
    <subcellularLocation>
        <location evidence="1">Cell membrane</location>
        <topology evidence="1">Multi-pass membrane protein</topology>
    </subcellularLocation>
</comment>
<feature type="domain" description="ABC transmembrane type-1" evidence="11">
    <location>
        <begin position="25"/>
        <end position="306"/>
    </location>
</feature>
<keyword evidence="3" id="KW-1003">Cell membrane</keyword>
<evidence type="ECO:0000259" key="11">
    <source>
        <dbReference type="PROSITE" id="PS50929"/>
    </source>
</evidence>
<dbReference type="InterPro" id="IPR011527">
    <property type="entry name" value="ABC1_TM_dom"/>
</dbReference>
<accession>A0A0F9QG52</accession>
<dbReference type="FunFam" id="3.40.50.300:FF:000221">
    <property type="entry name" value="Multidrug ABC transporter ATP-binding protein"/>
    <property type="match status" value="1"/>
</dbReference>
<evidence type="ECO:0008006" key="14">
    <source>
        <dbReference type="Google" id="ProtNLM"/>
    </source>
</evidence>
<dbReference type="SMART" id="SM00382">
    <property type="entry name" value="AAA"/>
    <property type="match status" value="1"/>
</dbReference>
<dbReference type="AlphaFoldDB" id="A0A0F9QG52"/>
<keyword evidence="8 9" id="KW-0472">Membrane</keyword>
<evidence type="ECO:0000256" key="2">
    <source>
        <dbReference type="ARBA" id="ARBA00022448"/>
    </source>
</evidence>
<comment type="caution">
    <text evidence="12">The sequence shown here is derived from an EMBL/GenBank/DDBJ whole genome shotgun (WGS) entry which is preliminary data.</text>
</comment>
<proteinExistence type="predicted"/>
<dbReference type="GO" id="GO:0016887">
    <property type="term" value="F:ATP hydrolysis activity"/>
    <property type="evidence" value="ECO:0007669"/>
    <property type="project" value="InterPro"/>
</dbReference>
<gene>
    <name evidence="13" type="ORF">LCGC14_0672690</name>
    <name evidence="12" type="ORF">LCGC14_0778290</name>
</gene>
<dbReference type="EMBL" id="LAZR01001329">
    <property type="protein sequence ID" value="KKN46465.1"/>
    <property type="molecule type" value="Genomic_DNA"/>
</dbReference>
<dbReference type="SUPFAM" id="SSF52540">
    <property type="entry name" value="P-loop containing nucleoside triphosphate hydrolases"/>
    <property type="match status" value="1"/>
</dbReference>
<evidence type="ECO:0000256" key="8">
    <source>
        <dbReference type="ARBA" id="ARBA00023136"/>
    </source>
</evidence>
<sequence length="590" mass="66668">MGSFRMILSYWLRTKRDFTFQFTWMLVSTIFYVITPIFIGRMVGSLNPNRPGGANVIELLIYFGLILFFALLRYLLNRAARLRGAEVSARAVYYLRSDISNAIYRQSFSYFDKTETGQLISRATSDIEETQMIFSMGLTLSLQSFLQIGGVIIGFFFFSPLITIILITVIFSSLGFSFYIAKKLRPIFLEIRDSFGDLTNTIRENIIGAQVVRMFSTQKKEQQKFMENNERFYKASVKSVKWNSFFIPIIVIVTGFMSVITLFFGGLNVIKGNDMTLDSLITLQSYVIAISFPLMMLGQIMLLYIQADAALIRVREVLDSTPEVQDLPDAVPGDSIIGDIEFENVSFGYTPDHRILKNVSFQVQAGKKLAILGTTGSGKSTIISLIPRFYDVNEGVIKIDKKEIQKYIIKDLRSNIGIVSQETFLFDKSISDNIAYGKENATEDEIIQAAKIANLHDFIISLPKGYKSLVGERGTRLSGGQKQRLTIARALIIKPKILIFDDSTSSVDVETEYKIQNALAEIMKDTTTIIITQRISAIRDADSILILDRGRVVGFGTHDELINHNVLYSQIYETLYQKQKLKVKIEGNSN</sequence>
<dbReference type="Pfam" id="PF00005">
    <property type="entry name" value="ABC_tran"/>
    <property type="match status" value="1"/>
</dbReference>
<name>A0A0F9QG52_9ZZZZ</name>
<evidence type="ECO:0000313" key="12">
    <source>
        <dbReference type="EMBL" id="KKN35967.1"/>
    </source>
</evidence>
<dbReference type="GO" id="GO:0015421">
    <property type="term" value="F:ABC-type oligopeptide transporter activity"/>
    <property type="evidence" value="ECO:0007669"/>
    <property type="project" value="TreeGrafter"/>
</dbReference>
<evidence type="ECO:0000256" key="6">
    <source>
        <dbReference type="ARBA" id="ARBA00022840"/>
    </source>
</evidence>
<dbReference type="PANTHER" id="PTHR43394">
    <property type="entry name" value="ATP-DEPENDENT PERMEASE MDL1, MITOCHONDRIAL"/>
    <property type="match status" value="1"/>
</dbReference>
<feature type="transmembrane region" description="Helical" evidence="9">
    <location>
        <begin position="245"/>
        <end position="266"/>
    </location>
</feature>
<dbReference type="PROSITE" id="PS50893">
    <property type="entry name" value="ABC_TRANSPORTER_2"/>
    <property type="match status" value="1"/>
</dbReference>
<organism evidence="12">
    <name type="scientific">marine sediment metagenome</name>
    <dbReference type="NCBI Taxonomy" id="412755"/>
    <lineage>
        <taxon>unclassified sequences</taxon>
        <taxon>metagenomes</taxon>
        <taxon>ecological metagenomes</taxon>
    </lineage>
</organism>
<evidence type="ECO:0000256" key="5">
    <source>
        <dbReference type="ARBA" id="ARBA00022741"/>
    </source>
</evidence>
<reference evidence="12" key="1">
    <citation type="journal article" date="2015" name="Nature">
        <title>Complex archaea that bridge the gap between prokaryotes and eukaryotes.</title>
        <authorList>
            <person name="Spang A."/>
            <person name="Saw J.H."/>
            <person name="Jorgensen S.L."/>
            <person name="Zaremba-Niedzwiedzka K."/>
            <person name="Martijn J."/>
            <person name="Lind A.E."/>
            <person name="van Eijk R."/>
            <person name="Schleper C."/>
            <person name="Guy L."/>
            <person name="Ettema T.J."/>
        </authorList>
    </citation>
    <scope>NUCLEOTIDE SEQUENCE</scope>
</reference>
<evidence type="ECO:0000313" key="13">
    <source>
        <dbReference type="EMBL" id="KKN46465.1"/>
    </source>
</evidence>
<dbReference type="PROSITE" id="PS50929">
    <property type="entry name" value="ABC_TM1F"/>
    <property type="match status" value="1"/>
</dbReference>
<evidence type="ECO:0000259" key="10">
    <source>
        <dbReference type="PROSITE" id="PS50893"/>
    </source>
</evidence>
<evidence type="ECO:0000256" key="7">
    <source>
        <dbReference type="ARBA" id="ARBA00022989"/>
    </source>
</evidence>
<dbReference type="Pfam" id="PF00664">
    <property type="entry name" value="ABC_membrane"/>
    <property type="match status" value="1"/>
</dbReference>
<dbReference type="InterPro" id="IPR003593">
    <property type="entry name" value="AAA+_ATPase"/>
</dbReference>
<keyword evidence="4 9" id="KW-0812">Transmembrane</keyword>
<dbReference type="PROSITE" id="PS00211">
    <property type="entry name" value="ABC_TRANSPORTER_1"/>
    <property type="match status" value="1"/>
</dbReference>
<dbReference type="InterPro" id="IPR003439">
    <property type="entry name" value="ABC_transporter-like_ATP-bd"/>
</dbReference>
<dbReference type="Gene3D" id="1.20.1560.10">
    <property type="entry name" value="ABC transporter type 1, transmembrane domain"/>
    <property type="match status" value="1"/>
</dbReference>
<feature type="transmembrane region" description="Helical" evidence="9">
    <location>
        <begin position="286"/>
        <end position="305"/>
    </location>
</feature>
<feature type="domain" description="ABC transporter" evidence="10">
    <location>
        <begin position="340"/>
        <end position="574"/>
    </location>
</feature>
<dbReference type="GO" id="GO:0005524">
    <property type="term" value="F:ATP binding"/>
    <property type="evidence" value="ECO:0007669"/>
    <property type="project" value="UniProtKB-KW"/>
</dbReference>
<dbReference type="EMBL" id="LAZR01001997">
    <property type="protein sequence ID" value="KKN35967.1"/>
    <property type="molecule type" value="Genomic_DNA"/>
</dbReference>
<dbReference type="InterPro" id="IPR039421">
    <property type="entry name" value="Type_1_exporter"/>
</dbReference>
<keyword evidence="2" id="KW-0813">Transport</keyword>
<dbReference type="InterPro" id="IPR036640">
    <property type="entry name" value="ABC1_TM_sf"/>
</dbReference>
<feature type="transmembrane region" description="Helical" evidence="9">
    <location>
        <begin position="59"/>
        <end position="76"/>
    </location>
</feature>